<name>A0A1B6CIZ0_9HEMI</name>
<feature type="transmembrane region" description="Helical" evidence="8">
    <location>
        <begin position="267"/>
        <end position="289"/>
    </location>
</feature>
<dbReference type="GO" id="GO:0007189">
    <property type="term" value="P:adenylate cyclase-activating G protein-coupled receptor signaling pathway"/>
    <property type="evidence" value="ECO:0007669"/>
    <property type="project" value="TreeGrafter"/>
</dbReference>
<comment type="similarity">
    <text evidence="2">Belongs to the G-protein coupled receptor 1 family.</text>
</comment>
<feature type="transmembrane region" description="Helical" evidence="8">
    <location>
        <begin position="51"/>
        <end position="73"/>
    </location>
</feature>
<reference evidence="10" key="1">
    <citation type="submission" date="2015-12" db="EMBL/GenBank/DDBJ databases">
        <title>De novo transcriptome assembly of four potential Pierce s Disease insect vectors from Arizona vineyards.</title>
        <authorList>
            <person name="Tassone E.E."/>
        </authorList>
    </citation>
    <scope>NUCLEOTIDE SEQUENCE</scope>
</reference>
<dbReference type="PROSITE" id="PS50262">
    <property type="entry name" value="G_PROTEIN_RECEP_F1_2"/>
    <property type="match status" value="1"/>
</dbReference>
<dbReference type="GO" id="GO:0016500">
    <property type="term" value="F:protein-hormone receptor activity"/>
    <property type="evidence" value="ECO:0007669"/>
    <property type="project" value="InterPro"/>
</dbReference>
<dbReference type="PANTHER" id="PTHR24372:SF77">
    <property type="entry name" value="G-PROTEIN COUPLED RECEPTORS FAMILY 1 PROFILE DOMAIN-CONTAINING PROTEIN"/>
    <property type="match status" value="1"/>
</dbReference>
<accession>A0A1B6CIZ0</accession>
<dbReference type="PRINTS" id="PR00373">
    <property type="entry name" value="GLYCHORMONER"/>
</dbReference>
<dbReference type="InterPro" id="IPR000276">
    <property type="entry name" value="GPCR_Rhodpsn"/>
</dbReference>
<dbReference type="AlphaFoldDB" id="A0A1B6CIZ0"/>
<evidence type="ECO:0000256" key="8">
    <source>
        <dbReference type="SAM" id="Phobius"/>
    </source>
</evidence>
<dbReference type="InterPro" id="IPR017452">
    <property type="entry name" value="GPCR_Rhodpsn_7TM"/>
</dbReference>
<keyword evidence="3" id="KW-0433">Leucine-rich repeat</keyword>
<dbReference type="SUPFAM" id="SSF81321">
    <property type="entry name" value="Family A G protein-coupled receptor-like"/>
    <property type="match status" value="1"/>
</dbReference>
<keyword evidence="5" id="KW-0677">Repeat</keyword>
<gene>
    <name evidence="10" type="ORF">g.4855</name>
</gene>
<feature type="transmembrane region" description="Helical" evidence="8">
    <location>
        <begin position="233"/>
        <end position="255"/>
    </location>
</feature>
<feature type="transmembrane region" description="Helical" evidence="8">
    <location>
        <begin position="189"/>
        <end position="212"/>
    </location>
</feature>
<protein>
    <recommendedName>
        <fullName evidence="9">G-protein coupled receptors family 1 profile domain-containing protein</fullName>
    </recommendedName>
</protein>
<evidence type="ECO:0000259" key="9">
    <source>
        <dbReference type="PROSITE" id="PS50262"/>
    </source>
</evidence>
<organism evidence="10">
    <name type="scientific">Clastoptera arizonana</name>
    <name type="common">Arizona spittle bug</name>
    <dbReference type="NCBI Taxonomy" id="38151"/>
    <lineage>
        <taxon>Eukaryota</taxon>
        <taxon>Metazoa</taxon>
        <taxon>Ecdysozoa</taxon>
        <taxon>Arthropoda</taxon>
        <taxon>Hexapoda</taxon>
        <taxon>Insecta</taxon>
        <taxon>Pterygota</taxon>
        <taxon>Neoptera</taxon>
        <taxon>Paraneoptera</taxon>
        <taxon>Hemiptera</taxon>
        <taxon>Auchenorrhyncha</taxon>
        <taxon>Cercopoidea</taxon>
        <taxon>Clastopteridae</taxon>
        <taxon>Clastoptera</taxon>
    </lineage>
</organism>
<dbReference type="GO" id="GO:0008528">
    <property type="term" value="F:G protein-coupled peptide receptor activity"/>
    <property type="evidence" value="ECO:0007669"/>
    <property type="project" value="TreeGrafter"/>
</dbReference>
<evidence type="ECO:0000256" key="7">
    <source>
        <dbReference type="ARBA" id="ARBA00023136"/>
    </source>
</evidence>
<evidence type="ECO:0000256" key="1">
    <source>
        <dbReference type="ARBA" id="ARBA00004370"/>
    </source>
</evidence>
<feature type="transmembrane region" description="Helical" evidence="8">
    <location>
        <begin position="140"/>
        <end position="161"/>
    </location>
</feature>
<proteinExistence type="inferred from homology"/>
<dbReference type="Gene3D" id="1.20.1070.10">
    <property type="entry name" value="Rhodopsin 7-helix transmembrane proteins"/>
    <property type="match status" value="1"/>
</dbReference>
<comment type="subcellular location">
    <subcellularLocation>
        <location evidence="1">Membrane</location>
    </subcellularLocation>
</comment>
<keyword evidence="6 8" id="KW-1133">Transmembrane helix</keyword>
<evidence type="ECO:0000313" key="10">
    <source>
        <dbReference type="EMBL" id="JAS13444.1"/>
    </source>
</evidence>
<dbReference type="PANTHER" id="PTHR24372">
    <property type="entry name" value="GLYCOPROTEIN HORMONE RECEPTOR"/>
    <property type="match status" value="1"/>
</dbReference>
<dbReference type="GO" id="GO:0005886">
    <property type="term" value="C:plasma membrane"/>
    <property type="evidence" value="ECO:0007669"/>
    <property type="project" value="TreeGrafter"/>
</dbReference>
<dbReference type="GO" id="GO:0009755">
    <property type="term" value="P:hormone-mediated signaling pathway"/>
    <property type="evidence" value="ECO:0007669"/>
    <property type="project" value="TreeGrafter"/>
</dbReference>
<evidence type="ECO:0000256" key="2">
    <source>
        <dbReference type="ARBA" id="ARBA00010663"/>
    </source>
</evidence>
<sequence>MSSGSAAWPDTLASASPLLMSSAPVRTSCPTSSCACVCGCWLASQQWVHSFLIKNLALGDLLMGSYLLLIAVVDRHYRGVYFIHDSAWRSSKTCALAGFLSTFSSEISVFTLTVITLDRFLAIIFPFRVRRLEMVHTRRLMALGWILAAVLSALPLSHIQYFHNFYGRSGVCLALHITPDKPNGWEYSVFVFLFLNLISFGIIAVGYLWMFIAARTTQLAVKGERRTKESSMAWRMTLLVATDAACWVPIIILGLTSLAGFTVPPQVFAWVAVFVLPLNAAVNPVLYTLSTIPMVRYGLATFYRSKMSRGKYSSKKRNYGSGRSHNSSCYALGKGTSVRWRLENACDTVLTENGEVVPLESVNNT</sequence>
<evidence type="ECO:0000256" key="4">
    <source>
        <dbReference type="ARBA" id="ARBA00022692"/>
    </source>
</evidence>
<evidence type="ECO:0000256" key="3">
    <source>
        <dbReference type="ARBA" id="ARBA00022614"/>
    </source>
</evidence>
<dbReference type="PRINTS" id="PR00237">
    <property type="entry name" value="GPCRRHODOPSN"/>
</dbReference>
<evidence type="ECO:0000256" key="6">
    <source>
        <dbReference type="ARBA" id="ARBA00022989"/>
    </source>
</evidence>
<dbReference type="Pfam" id="PF00001">
    <property type="entry name" value="7tm_1"/>
    <property type="match status" value="1"/>
</dbReference>
<evidence type="ECO:0000256" key="5">
    <source>
        <dbReference type="ARBA" id="ARBA00022737"/>
    </source>
</evidence>
<keyword evidence="7 8" id="KW-0472">Membrane</keyword>
<dbReference type="InterPro" id="IPR002131">
    <property type="entry name" value="Gphrmn_rcpt_fam"/>
</dbReference>
<feature type="domain" description="G-protein coupled receptors family 1 profile" evidence="9">
    <location>
        <begin position="50"/>
        <end position="287"/>
    </location>
</feature>
<dbReference type="EMBL" id="GEDC01023854">
    <property type="protein sequence ID" value="JAS13444.1"/>
    <property type="molecule type" value="Transcribed_RNA"/>
</dbReference>
<keyword evidence="4 8" id="KW-0812">Transmembrane</keyword>
<dbReference type="PROSITE" id="PS00237">
    <property type="entry name" value="G_PROTEIN_RECEP_F1_1"/>
    <property type="match status" value="1"/>
</dbReference>